<feature type="non-terminal residue" evidence="7">
    <location>
        <position position="419"/>
    </location>
</feature>
<evidence type="ECO:0000256" key="3">
    <source>
        <dbReference type="ARBA" id="ARBA00022741"/>
    </source>
</evidence>
<feature type="domain" description="Protein kinase" evidence="6">
    <location>
        <begin position="1"/>
        <end position="317"/>
    </location>
</feature>
<dbReference type="FunFam" id="1.10.510.10:FF:000624">
    <property type="entry name" value="Mitogen-activated protein kinase"/>
    <property type="match status" value="1"/>
</dbReference>
<keyword evidence="2" id="KW-0808">Transferase</keyword>
<evidence type="ECO:0000256" key="4">
    <source>
        <dbReference type="ARBA" id="ARBA00022777"/>
    </source>
</evidence>
<organism evidence="7 8">
    <name type="scientific">Opisthorchis viverrini</name>
    <name type="common">Southeast Asian liver fluke</name>
    <dbReference type="NCBI Taxonomy" id="6198"/>
    <lineage>
        <taxon>Eukaryota</taxon>
        <taxon>Metazoa</taxon>
        <taxon>Spiralia</taxon>
        <taxon>Lophotrochozoa</taxon>
        <taxon>Platyhelminthes</taxon>
        <taxon>Trematoda</taxon>
        <taxon>Digenea</taxon>
        <taxon>Opisthorchiida</taxon>
        <taxon>Opisthorchiata</taxon>
        <taxon>Opisthorchiidae</taxon>
        <taxon>Opisthorchis</taxon>
    </lineage>
</organism>
<dbReference type="Proteomes" id="UP000243686">
    <property type="component" value="Unassembled WGS sequence"/>
</dbReference>
<keyword evidence="4 7" id="KW-0418">Kinase</keyword>
<keyword evidence="3" id="KW-0547">Nucleotide-binding</keyword>
<dbReference type="SMART" id="SM00220">
    <property type="entry name" value="S_TKc"/>
    <property type="match status" value="1"/>
</dbReference>
<evidence type="ECO:0000256" key="5">
    <source>
        <dbReference type="ARBA" id="ARBA00022840"/>
    </source>
</evidence>
<dbReference type="AlphaFoldDB" id="A0A1S8WRJ6"/>
<name>A0A1S8WRJ6_OPIVI</name>
<dbReference type="SUPFAM" id="SSF56112">
    <property type="entry name" value="Protein kinase-like (PK-like)"/>
    <property type="match status" value="1"/>
</dbReference>
<dbReference type="Gene3D" id="1.10.510.10">
    <property type="entry name" value="Transferase(Phosphotransferase) domain 1"/>
    <property type="match status" value="1"/>
</dbReference>
<evidence type="ECO:0000259" key="6">
    <source>
        <dbReference type="PROSITE" id="PS50011"/>
    </source>
</evidence>
<keyword evidence="1" id="KW-0723">Serine/threonine-protein kinase</keyword>
<accession>A0A1S8WRJ6</accession>
<evidence type="ECO:0000256" key="2">
    <source>
        <dbReference type="ARBA" id="ARBA00022679"/>
    </source>
</evidence>
<dbReference type="GO" id="GO:0005524">
    <property type="term" value="F:ATP binding"/>
    <property type="evidence" value="ECO:0007669"/>
    <property type="project" value="UniProtKB-KW"/>
</dbReference>
<dbReference type="InterPro" id="IPR011009">
    <property type="entry name" value="Kinase-like_dom_sf"/>
</dbReference>
<keyword evidence="5" id="KW-0067">ATP-binding</keyword>
<dbReference type="Pfam" id="PF00069">
    <property type="entry name" value="Pkinase"/>
    <property type="match status" value="1"/>
</dbReference>
<feature type="non-terminal residue" evidence="7">
    <location>
        <position position="1"/>
    </location>
</feature>
<reference evidence="7 8" key="1">
    <citation type="submission" date="2015-03" db="EMBL/GenBank/DDBJ databases">
        <title>Draft genome of the nematode, Opisthorchis viverrini.</title>
        <authorList>
            <person name="Mitreva M."/>
        </authorList>
    </citation>
    <scope>NUCLEOTIDE SEQUENCE [LARGE SCALE GENOMIC DNA]</scope>
    <source>
        <strain evidence="7">Khon Kaen</strain>
    </source>
</reference>
<dbReference type="Gene3D" id="3.30.200.20">
    <property type="entry name" value="Phosphorylase Kinase, domain 1"/>
    <property type="match status" value="1"/>
</dbReference>
<dbReference type="GO" id="GO:0004707">
    <property type="term" value="F:MAP kinase activity"/>
    <property type="evidence" value="ECO:0007669"/>
    <property type="project" value="InterPro"/>
</dbReference>
<evidence type="ECO:0000313" key="8">
    <source>
        <dbReference type="Proteomes" id="UP000243686"/>
    </source>
</evidence>
<gene>
    <name evidence="7" type="ORF">X801_07175</name>
</gene>
<dbReference type="InterPro" id="IPR003527">
    <property type="entry name" value="MAP_kinase_CS"/>
</dbReference>
<evidence type="ECO:0000313" key="7">
    <source>
        <dbReference type="EMBL" id="OON16994.1"/>
    </source>
</evidence>
<protein>
    <submittedName>
        <fullName evidence="7">Kinase domain protein</fullName>
    </submittedName>
</protein>
<dbReference type="PROSITE" id="PS50011">
    <property type="entry name" value="PROTEIN_KINASE_DOM"/>
    <property type="match status" value="1"/>
</dbReference>
<evidence type="ECO:0000256" key="1">
    <source>
        <dbReference type="ARBA" id="ARBA00022527"/>
    </source>
</evidence>
<keyword evidence="8" id="KW-1185">Reference proteome</keyword>
<dbReference type="InterPro" id="IPR000719">
    <property type="entry name" value="Prot_kinase_dom"/>
</dbReference>
<proteinExistence type="predicted"/>
<dbReference type="EMBL" id="KV896101">
    <property type="protein sequence ID" value="OON16994.1"/>
    <property type="molecule type" value="Genomic_DNA"/>
</dbReference>
<dbReference type="PANTHER" id="PTHR24055">
    <property type="entry name" value="MITOGEN-ACTIVATED PROTEIN KINASE"/>
    <property type="match status" value="1"/>
</dbReference>
<dbReference type="InterPro" id="IPR050117">
    <property type="entry name" value="MAPK"/>
</dbReference>
<sequence length="419" mass="48555">SAYDSQLHRRVAIKKLTKPFDDSEYAKRTYRELRILAHVSHENILCLIDAFSPQSSLDTFKDLYLVTPFMAADLSAVVRTQDLSDSHIRFLIYQLLRALKYLHSCGLIHRDLKPGNIGVNEDCELKLLDFGLARQRDDEMTGYVATRWYRAPEIMLNWTHYNEQVDIWSVACIMSELRTRKPLFPGRNHIDQLRRIICLLGKPDELYMEKVTGAGRKETEQANASLKVLFLRVQNSILSPMTSQYMSLIKFSLRVCFFSLNQQARSFIDNLEVTNPPDLSVHFSDFPEDGVDLLRHLLQLDPDRRFTASQALAHRYFELYHDEQDEPTGDRFVDALEEAKDVSVQEWKEHIWKTLEDFVPKLNSLRLGCPDTIGRQMFVDGQEIPFRRYKLLAVGIKTDEMLGFSSNVAKPLGDFANLW</sequence>
<dbReference type="PROSITE" id="PS01351">
    <property type="entry name" value="MAPK"/>
    <property type="match status" value="1"/>
</dbReference>